<name>A0ABP6MV21_9ACTN</name>
<keyword evidence="2" id="KW-1185">Reference proteome</keyword>
<accession>A0ABP6MV21</accession>
<evidence type="ECO:0000313" key="1">
    <source>
        <dbReference type="EMBL" id="GAA3127031.1"/>
    </source>
</evidence>
<evidence type="ECO:0000313" key="2">
    <source>
        <dbReference type="Proteomes" id="UP001500893"/>
    </source>
</evidence>
<dbReference type="Proteomes" id="UP001500893">
    <property type="component" value="Unassembled WGS sequence"/>
</dbReference>
<sequence>MVPPGFAARRPVKAACADAVRSGEITAALEPLALLLNAWDNFHDYTVMMQLRSGAAPSATAPVYS</sequence>
<dbReference type="EMBL" id="BAAAVM010000013">
    <property type="protein sequence ID" value="GAA3127031.1"/>
    <property type="molecule type" value="Genomic_DNA"/>
</dbReference>
<reference evidence="2" key="1">
    <citation type="journal article" date="2019" name="Int. J. Syst. Evol. Microbiol.">
        <title>The Global Catalogue of Microorganisms (GCM) 10K type strain sequencing project: providing services to taxonomists for standard genome sequencing and annotation.</title>
        <authorList>
            <consortium name="The Broad Institute Genomics Platform"/>
            <consortium name="The Broad Institute Genome Sequencing Center for Infectious Disease"/>
            <person name="Wu L."/>
            <person name="Ma J."/>
        </authorList>
    </citation>
    <scope>NUCLEOTIDE SEQUENCE [LARGE SCALE GENOMIC DNA]</scope>
    <source>
        <strain evidence="2">JCM 11574</strain>
    </source>
</reference>
<comment type="caution">
    <text evidence="1">The sequence shown here is derived from an EMBL/GenBank/DDBJ whole genome shotgun (WGS) entry which is preliminary data.</text>
</comment>
<organism evidence="1 2">
    <name type="scientific">Streptomyces rameus</name>
    <dbReference type="NCBI Taxonomy" id="68261"/>
    <lineage>
        <taxon>Bacteria</taxon>
        <taxon>Bacillati</taxon>
        <taxon>Actinomycetota</taxon>
        <taxon>Actinomycetes</taxon>
        <taxon>Kitasatosporales</taxon>
        <taxon>Streptomycetaceae</taxon>
        <taxon>Streptomyces</taxon>
    </lineage>
</organism>
<gene>
    <name evidence="1" type="ORF">GCM10010521_11890</name>
</gene>
<protein>
    <submittedName>
        <fullName evidence="1">Uncharacterized protein</fullName>
    </submittedName>
</protein>
<proteinExistence type="predicted"/>